<dbReference type="AlphaFoldDB" id="Q3MFE0"/>
<evidence type="ECO:0000313" key="2">
    <source>
        <dbReference type="Proteomes" id="UP000002533"/>
    </source>
</evidence>
<dbReference type="EMBL" id="CP000117">
    <property type="protein sequence ID" value="ABA20296.1"/>
    <property type="molecule type" value="Genomic_DNA"/>
</dbReference>
<accession>Q3MFE0</accession>
<dbReference type="Proteomes" id="UP000002533">
    <property type="component" value="Chromosome"/>
</dbReference>
<organism evidence="1 2">
    <name type="scientific">Trichormus variabilis (strain ATCC 29413 / PCC 7937)</name>
    <name type="common">Anabaena variabilis</name>
    <dbReference type="NCBI Taxonomy" id="240292"/>
    <lineage>
        <taxon>Bacteria</taxon>
        <taxon>Bacillati</taxon>
        <taxon>Cyanobacteriota</taxon>
        <taxon>Cyanophyceae</taxon>
        <taxon>Nostocales</taxon>
        <taxon>Nostocaceae</taxon>
        <taxon>Trichormus</taxon>
    </lineage>
</organism>
<dbReference type="KEGG" id="ava:Ava_0672"/>
<reference evidence="2" key="1">
    <citation type="journal article" date="2014" name="Stand. Genomic Sci.">
        <title>Complete genome sequence of Anabaena variabilis ATCC 29413.</title>
        <authorList>
            <person name="Thiel T."/>
            <person name="Pratte B.S."/>
            <person name="Zhong J."/>
            <person name="Goodwin L."/>
            <person name="Copeland A."/>
            <person name="Lucas S."/>
            <person name="Han C."/>
            <person name="Pitluck S."/>
            <person name="Land M.L."/>
            <person name="Kyrpides N.C."/>
            <person name="Woyke T."/>
        </authorList>
    </citation>
    <scope>NUCLEOTIDE SEQUENCE [LARGE SCALE GENOMIC DNA]</scope>
    <source>
        <strain evidence="2">ATCC 29413 / PCC 7937</strain>
    </source>
</reference>
<sequence length="67" mass="7618">MNKDVNFSNPTPLHPYPLKSKVHASRQQLLHGKHLQNKLMSKITGVLFRKLLNKLMAFLPGRGVIKS</sequence>
<proteinExistence type="predicted"/>
<evidence type="ECO:0000313" key="1">
    <source>
        <dbReference type="EMBL" id="ABA20296.1"/>
    </source>
</evidence>
<dbReference type="STRING" id="240292.Ava_0672"/>
<protein>
    <submittedName>
        <fullName evidence="1">Uncharacterized protein</fullName>
    </submittedName>
</protein>
<dbReference type="HOGENOM" id="CLU_2803070_0_0_3"/>
<name>Q3MFE0_TRIV2</name>
<gene>
    <name evidence="1" type="ordered locus">Ava_0672</name>
</gene>
<dbReference type="eggNOG" id="ENOG5030NNV">
    <property type="taxonomic scope" value="Bacteria"/>
</dbReference>